<keyword evidence="8" id="KW-1003">Cell membrane</keyword>
<keyword evidence="12 18" id="KW-0548">Nucleotidyltransferase</keyword>
<gene>
    <name evidence="21" type="ORF">SAMN02745225_00669</name>
</gene>
<evidence type="ECO:0000256" key="13">
    <source>
        <dbReference type="ARBA" id="ARBA00022989"/>
    </source>
</evidence>
<comment type="pathway">
    <text evidence="3 18">Phospholipid metabolism; CDP-diacylglycerol biosynthesis; CDP-diacylglycerol from sn-glycerol 3-phosphate: step 3/3.</text>
</comment>
<feature type="region of interest" description="Disordered" evidence="19">
    <location>
        <begin position="58"/>
        <end position="216"/>
    </location>
</feature>
<keyword evidence="9" id="KW-0444">Lipid biosynthesis</keyword>
<evidence type="ECO:0000256" key="7">
    <source>
        <dbReference type="ARBA" id="ARBA00019373"/>
    </source>
</evidence>
<evidence type="ECO:0000256" key="10">
    <source>
        <dbReference type="ARBA" id="ARBA00022679"/>
    </source>
</evidence>
<evidence type="ECO:0000256" key="17">
    <source>
        <dbReference type="ARBA" id="ARBA00023264"/>
    </source>
</evidence>
<feature type="transmembrane region" description="Helical" evidence="20">
    <location>
        <begin position="242"/>
        <end position="258"/>
    </location>
</feature>
<feature type="transmembrane region" description="Helical" evidence="20">
    <location>
        <begin position="219"/>
        <end position="236"/>
    </location>
</feature>
<dbReference type="Pfam" id="PF01148">
    <property type="entry name" value="CTP_transf_1"/>
    <property type="match status" value="1"/>
</dbReference>
<evidence type="ECO:0000256" key="2">
    <source>
        <dbReference type="ARBA" id="ARBA00004651"/>
    </source>
</evidence>
<feature type="compositionally biased region" description="Low complexity" evidence="19">
    <location>
        <begin position="156"/>
        <end position="165"/>
    </location>
</feature>
<keyword evidence="13 20" id="KW-1133">Transmembrane helix</keyword>
<evidence type="ECO:0000256" key="11">
    <source>
        <dbReference type="ARBA" id="ARBA00022692"/>
    </source>
</evidence>
<comment type="pathway">
    <text evidence="4">Lipid metabolism.</text>
</comment>
<evidence type="ECO:0000256" key="20">
    <source>
        <dbReference type="SAM" id="Phobius"/>
    </source>
</evidence>
<evidence type="ECO:0000256" key="3">
    <source>
        <dbReference type="ARBA" id="ARBA00005119"/>
    </source>
</evidence>
<dbReference type="GO" id="GO:0016024">
    <property type="term" value="P:CDP-diacylglycerol biosynthetic process"/>
    <property type="evidence" value="ECO:0007669"/>
    <property type="project" value="UniProtKB-UniPathway"/>
</dbReference>
<dbReference type="PANTHER" id="PTHR46382">
    <property type="entry name" value="PHOSPHATIDATE CYTIDYLYLTRANSFERASE"/>
    <property type="match status" value="1"/>
</dbReference>
<dbReference type="RefSeq" id="WP_072788728.1">
    <property type="nucleotide sequence ID" value="NZ_FQUL01000006.1"/>
</dbReference>
<feature type="compositionally biased region" description="Basic and acidic residues" evidence="19">
    <location>
        <begin position="76"/>
        <end position="90"/>
    </location>
</feature>
<evidence type="ECO:0000313" key="21">
    <source>
        <dbReference type="EMBL" id="SHE45994.1"/>
    </source>
</evidence>
<evidence type="ECO:0000256" key="12">
    <source>
        <dbReference type="ARBA" id="ARBA00022695"/>
    </source>
</evidence>
<dbReference type="AlphaFoldDB" id="A0A1M4TNM5"/>
<feature type="transmembrane region" description="Helical" evidence="20">
    <location>
        <begin position="270"/>
        <end position="288"/>
    </location>
</feature>
<feature type="transmembrane region" description="Helical" evidence="20">
    <location>
        <begin position="294"/>
        <end position="311"/>
    </location>
</feature>
<keyword evidence="11 18" id="KW-0812">Transmembrane</keyword>
<keyword evidence="10 18" id="KW-0808">Transferase</keyword>
<organism evidence="21 22">
    <name type="scientific">Ferrithrix thermotolerans DSM 19514</name>
    <dbReference type="NCBI Taxonomy" id="1121881"/>
    <lineage>
        <taxon>Bacteria</taxon>
        <taxon>Bacillati</taxon>
        <taxon>Actinomycetota</taxon>
        <taxon>Acidimicrobiia</taxon>
        <taxon>Acidimicrobiales</taxon>
        <taxon>Acidimicrobiaceae</taxon>
        <taxon>Ferrithrix</taxon>
    </lineage>
</organism>
<dbReference type="EC" id="2.7.7.41" evidence="6 18"/>
<feature type="transmembrane region" description="Helical" evidence="20">
    <location>
        <begin position="352"/>
        <end position="371"/>
    </location>
</feature>
<feature type="transmembrane region" description="Helical" evidence="20">
    <location>
        <begin position="392"/>
        <end position="413"/>
    </location>
</feature>
<comment type="subcellular location">
    <subcellularLocation>
        <location evidence="2">Cell membrane</location>
        <topology evidence="2">Multi-pass membrane protein</topology>
    </subcellularLocation>
</comment>
<dbReference type="GO" id="GO:0005886">
    <property type="term" value="C:plasma membrane"/>
    <property type="evidence" value="ECO:0007669"/>
    <property type="project" value="UniProtKB-SubCell"/>
</dbReference>
<keyword evidence="14" id="KW-0443">Lipid metabolism</keyword>
<keyword evidence="22" id="KW-1185">Reference proteome</keyword>
<evidence type="ECO:0000256" key="14">
    <source>
        <dbReference type="ARBA" id="ARBA00023098"/>
    </source>
</evidence>
<evidence type="ECO:0000256" key="4">
    <source>
        <dbReference type="ARBA" id="ARBA00005189"/>
    </source>
</evidence>
<evidence type="ECO:0000256" key="9">
    <source>
        <dbReference type="ARBA" id="ARBA00022516"/>
    </source>
</evidence>
<comment type="similarity">
    <text evidence="5 18">Belongs to the CDS family.</text>
</comment>
<dbReference type="EMBL" id="FQUL01000006">
    <property type="protein sequence ID" value="SHE45994.1"/>
    <property type="molecule type" value="Genomic_DNA"/>
</dbReference>
<dbReference type="UniPathway" id="UPA00557">
    <property type="reaction ID" value="UER00614"/>
</dbReference>
<comment type="catalytic activity">
    <reaction evidence="1 18">
        <text>a 1,2-diacyl-sn-glycero-3-phosphate + CTP + H(+) = a CDP-1,2-diacyl-sn-glycerol + diphosphate</text>
        <dbReference type="Rhea" id="RHEA:16229"/>
        <dbReference type="ChEBI" id="CHEBI:15378"/>
        <dbReference type="ChEBI" id="CHEBI:33019"/>
        <dbReference type="ChEBI" id="CHEBI:37563"/>
        <dbReference type="ChEBI" id="CHEBI:58332"/>
        <dbReference type="ChEBI" id="CHEBI:58608"/>
        <dbReference type="EC" id="2.7.7.41"/>
    </reaction>
</comment>
<protein>
    <recommendedName>
        <fullName evidence="7 18">Phosphatidate cytidylyltransferase</fullName>
        <ecNumber evidence="6 18">2.7.7.41</ecNumber>
    </recommendedName>
</protein>
<dbReference type="STRING" id="1121881.SAMN02745225_00669"/>
<dbReference type="InterPro" id="IPR000374">
    <property type="entry name" value="PC_trans"/>
</dbReference>
<dbReference type="OrthoDB" id="9799199at2"/>
<dbReference type="PANTHER" id="PTHR46382:SF1">
    <property type="entry name" value="PHOSPHATIDATE CYTIDYLYLTRANSFERASE"/>
    <property type="match status" value="1"/>
</dbReference>
<accession>A0A1M4TNM5</accession>
<feature type="compositionally biased region" description="Polar residues" evidence="19">
    <location>
        <begin position="94"/>
        <end position="104"/>
    </location>
</feature>
<proteinExistence type="inferred from homology"/>
<keyword evidence="17" id="KW-1208">Phospholipid metabolism</keyword>
<evidence type="ECO:0000256" key="8">
    <source>
        <dbReference type="ARBA" id="ARBA00022475"/>
    </source>
</evidence>
<name>A0A1M4TNM5_9ACTN</name>
<evidence type="ECO:0000256" key="5">
    <source>
        <dbReference type="ARBA" id="ARBA00010185"/>
    </source>
</evidence>
<keyword evidence="15 20" id="KW-0472">Membrane</keyword>
<evidence type="ECO:0000256" key="16">
    <source>
        <dbReference type="ARBA" id="ARBA00023209"/>
    </source>
</evidence>
<evidence type="ECO:0000256" key="19">
    <source>
        <dbReference type="SAM" id="MobiDB-lite"/>
    </source>
</evidence>
<keyword evidence="16" id="KW-0594">Phospholipid biosynthesis</keyword>
<evidence type="ECO:0000313" key="22">
    <source>
        <dbReference type="Proteomes" id="UP000184295"/>
    </source>
</evidence>
<reference evidence="22" key="1">
    <citation type="submission" date="2016-11" db="EMBL/GenBank/DDBJ databases">
        <authorList>
            <person name="Varghese N."/>
            <person name="Submissions S."/>
        </authorList>
    </citation>
    <scope>NUCLEOTIDE SEQUENCE [LARGE SCALE GENOMIC DNA]</scope>
    <source>
        <strain evidence="22">DSM 19514</strain>
    </source>
</reference>
<dbReference type="GO" id="GO:0004605">
    <property type="term" value="F:phosphatidate cytidylyltransferase activity"/>
    <property type="evidence" value="ECO:0007669"/>
    <property type="project" value="UniProtKB-EC"/>
</dbReference>
<sequence length="482" mass="50949">MAEQNLGQGDKKDDDRLNRIDSLVSKILPPDDEEIVLPHWSDPPTGEIPRVVLEMSGDKPLWLDPSTSSEDLLIAPEKEPEKDREGDRALGSRAGSSRNQQGSFSGAGVGFDDGLDLDKLYEPPPANSDDLMLDNPGMGEPATNKSYRKVRIPRNSSASKGSGRVSSEKGLRSRPKRPPVSTAEGDDVEMSGGSDSESERPMRSKFKRSASGGRSKSKSIFTGIVLGALVLGALAAGPKVSAGLVAVALVVAAAEYYSNVQKAKMKPAKLVGLVSIVLMSIGGYVQGMQGVLDALLLGVVVTFLWYLAGLLHTPALEGVSVSLMPLLWIGLLGSFASLILRPQDFHGYGVRLLLAVLITTTSADTFAYFGGAFLGRRKLAPSVSPSKTLEGVVIGALAAVLLGAFIAGAIFPMNLEKGAVLGLVAGLVTPLGDLCESMIKRSLNVKDTSNLLPGHGGVLDRIDGVLFMLPTAYFLFQLFHLG</sequence>
<feature type="transmembrane region" description="Helical" evidence="20">
    <location>
        <begin position="323"/>
        <end position="340"/>
    </location>
</feature>
<evidence type="ECO:0000256" key="15">
    <source>
        <dbReference type="ARBA" id="ARBA00023136"/>
    </source>
</evidence>
<dbReference type="PROSITE" id="PS01315">
    <property type="entry name" value="CDS"/>
    <property type="match status" value="1"/>
</dbReference>
<evidence type="ECO:0000256" key="6">
    <source>
        <dbReference type="ARBA" id="ARBA00012487"/>
    </source>
</evidence>
<evidence type="ECO:0000256" key="18">
    <source>
        <dbReference type="RuleBase" id="RU003938"/>
    </source>
</evidence>
<dbReference type="Proteomes" id="UP000184295">
    <property type="component" value="Unassembled WGS sequence"/>
</dbReference>
<evidence type="ECO:0000256" key="1">
    <source>
        <dbReference type="ARBA" id="ARBA00001698"/>
    </source>
</evidence>